<keyword evidence="1" id="KW-0812">Transmembrane</keyword>
<organism evidence="2 3">
    <name type="scientific">Streptomyces asoensis</name>
    <dbReference type="NCBI Taxonomy" id="249586"/>
    <lineage>
        <taxon>Bacteria</taxon>
        <taxon>Bacillati</taxon>
        <taxon>Actinomycetota</taxon>
        <taxon>Actinomycetes</taxon>
        <taxon>Kitasatosporales</taxon>
        <taxon>Streptomycetaceae</taxon>
        <taxon>Streptomyces</taxon>
    </lineage>
</organism>
<accession>A0ABQ3S2C8</accession>
<keyword evidence="3" id="KW-1185">Reference proteome</keyword>
<keyword evidence="1" id="KW-1133">Transmembrane helix</keyword>
<keyword evidence="1" id="KW-0472">Membrane</keyword>
<evidence type="ECO:0000256" key="1">
    <source>
        <dbReference type="SAM" id="Phobius"/>
    </source>
</evidence>
<evidence type="ECO:0000313" key="2">
    <source>
        <dbReference type="EMBL" id="GHI62271.1"/>
    </source>
</evidence>
<gene>
    <name evidence="2" type="ORF">Saso_39210</name>
</gene>
<proteinExistence type="predicted"/>
<dbReference type="Proteomes" id="UP000649259">
    <property type="component" value="Unassembled WGS sequence"/>
</dbReference>
<dbReference type="GeneID" id="91471786"/>
<dbReference type="EMBL" id="BNEB01000003">
    <property type="protein sequence ID" value="GHI62271.1"/>
    <property type="molecule type" value="Genomic_DNA"/>
</dbReference>
<dbReference type="RefSeq" id="WP_189923449.1">
    <property type="nucleotide sequence ID" value="NZ_BMSI01000008.1"/>
</dbReference>
<protein>
    <submittedName>
        <fullName evidence="2">Uncharacterized protein</fullName>
    </submittedName>
</protein>
<comment type="caution">
    <text evidence="2">The sequence shown here is derived from an EMBL/GenBank/DDBJ whole genome shotgun (WGS) entry which is preliminary data.</text>
</comment>
<feature type="transmembrane region" description="Helical" evidence="1">
    <location>
        <begin position="95"/>
        <end position="114"/>
    </location>
</feature>
<feature type="transmembrane region" description="Helical" evidence="1">
    <location>
        <begin position="63"/>
        <end position="83"/>
    </location>
</feature>
<evidence type="ECO:0000313" key="3">
    <source>
        <dbReference type="Proteomes" id="UP000649259"/>
    </source>
</evidence>
<reference evidence="3" key="1">
    <citation type="submission" date="2023-07" db="EMBL/GenBank/DDBJ databases">
        <title>Whole genome shotgun sequence of Streptomyces cacaoi subsp. asoensis NBRC 13813.</title>
        <authorList>
            <person name="Komaki H."/>
            <person name="Tamura T."/>
        </authorList>
    </citation>
    <scope>NUCLEOTIDE SEQUENCE [LARGE SCALE GENOMIC DNA]</scope>
    <source>
        <strain evidence="3">NBRC 13813</strain>
    </source>
</reference>
<sequence>MRTALRALRRWLPPFLAHLLIGLPTAAALLCARWYLAHGHCTYDDLGRRDLDQCTYDQIESSGFVLTALVVLAAFVTLVLVLFDGPRPRGTARSLRPRLLTLPAILLPYAVFVACA</sequence>
<name>A0ABQ3S2C8_9ACTN</name>